<name>A0A5C6DP91_9BACT</name>
<comment type="caution">
    <text evidence="1">The sequence shown here is derived from an EMBL/GenBank/DDBJ whole genome shotgun (WGS) entry which is preliminary data.</text>
</comment>
<keyword evidence="2" id="KW-1185">Reference proteome</keyword>
<proteinExistence type="predicted"/>
<dbReference type="RefSeq" id="WP_197171991.1">
    <property type="nucleotide sequence ID" value="NZ_SJPY01000007.1"/>
</dbReference>
<dbReference type="Proteomes" id="UP000315471">
    <property type="component" value="Unassembled WGS sequence"/>
</dbReference>
<dbReference type="AlphaFoldDB" id="A0A5C6DP91"/>
<reference evidence="1 2" key="1">
    <citation type="submission" date="2019-02" db="EMBL/GenBank/DDBJ databases">
        <title>Deep-cultivation of Planctomycetes and their phenomic and genomic characterization uncovers novel biology.</title>
        <authorList>
            <person name="Wiegand S."/>
            <person name="Jogler M."/>
            <person name="Boedeker C."/>
            <person name="Pinto D."/>
            <person name="Vollmers J."/>
            <person name="Rivas-Marin E."/>
            <person name="Kohn T."/>
            <person name="Peeters S.H."/>
            <person name="Heuer A."/>
            <person name="Rast P."/>
            <person name="Oberbeckmann S."/>
            <person name="Bunk B."/>
            <person name="Jeske O."/>
            <person name="Meyerdierks A."/>
            <person name="Storesund J.E."/>
            <person name="Kallscheuer N."/>
            <person name="Luecker S."/>
            <person name="Lage O.M."/>
            <person name="Pohl T."/>
            <person name="Merkel B.J."/>
            <person name="Hornburger P."/>
            <person name="Mueller R.-W."/>
            <person name="Bruemmer F."/>
            <person name="Labrenz M."/>
            <person name="Spormann A.M."/>
            <person name="Op Den Camp H."/>
            <person name="Overmann J."/>
            <person name="Amann R."/>
            <person name="Jetten M.S.M."/>
            <person name="Mascher T."/>
            <person name="Medema M.H."/>
            <person name="Devos D.P."/>
            <person name="Kaster A.-K."/>
            <person name="Ovreas L."/>
            <person name="Rohde M."/>
            <person name="Galperin M.Y."/>
            <person name="Jogler C."/>
        </authorList>
    </citation>
    <scope>NUCLEOTIDE SEQUENCE [LARGE SCALE GENOMIC DNA]</scope>
    <source>
        <strain evidence="1 2">Q31b</strain>
    </source>
</reference>
<dbReference type="EMBL" id="SJPY01000007">
    <property type="protein sequence ID" value="TWU37697.1"/>
    <property type="molecule type" value="Genomic_DNA"/>
</dbReference>
<evidence type="ECO:0000313" key="1">
    <source>
        <dbReference type="EMBL" id="TWU37697.1"/>
    </source>
</evidence>
<protein>
    <submittedName>
        <fullName evidence="1">Uncharacterized protein</fullName>
    </submittedName>
</protein>
<organism evidence="1 2">
    <name type="scientific">Novipirellula aureliae</name>
    <dbReference type="NCBI Taxonomy" id="2527966"/>
    <lineage>
        <taxon>Bacteria</taxon>
        <taxon>Pseudomonadati</taxon>
        <taxon>Planctomycetota</taxon>
        <taxon>Planctomycetia</taxon>
        <taxon>Pirellulales</taxon>
        <taxon>Pirellulaceae</taxon>
        <taxon>Novipirellula</taxon>
    </lineage>
</organism>
<sequence>MGKKKKNSRIPHKYQPWIDARKKYRLSHAQIQMARELGMSPKGFRSLANTDNKPWKAPLPQFIESLYEKKFNKTEPDQILSIEEMAAEHMARREERKAQRAALEAEAVVEAAAEDEQPFNEAASK</sequence>
<evidence type="ECO:0000313" key="2">
    <source>
        <dbReference type="Proteomes" id="UP000315471"/>
    </source>
</evidence>
<gene>
    <name evidence="1" type="ORF">Q31b_44860</name>
</gene>
<accession>A0A5C6DP91</accession>